<reference evidence="3 5" key="2">
    <citation type="submission" date="2019-07" db="EMBL/GenBank/DDBJ databases">
        <title>Genomic Encyclopedia of Archaeal and Bacterial Type Strains, Phase II (KMG-II): from individual species to whole genera.</title>
        <authorList>
            <person name="Goeker M."/>
        </authorList>
    </citation>
    <scope>NUCLEOTIDE SEQUENCE [LARGE SCALE GENOMIC DNA]</scope>
    <source>
        <strain evidence="3 5">DSM 3754</strain>
    </source>
</reference>
<evidence type="ECO:0000313" key="5">
    <source>
        <dbReference type="Proteomes" id="UP000323075"/>
    </source>
</evidence>
<feature type="transmembrane region" description="Helical" evidence="1">
    <location>
        <begin position="78"/>
        <end position="97"/>
    </location>
</feature>
<feature type="transmembrane region" description="Helical" evidence="1">
    <location>
        <begin position="51"/>
        <end position="71"/>
    </location>
</feature>
<protein>
    <submittedName>
        <fullName evidence="2">Uncharacterized protein</fullName>
    </submittedName>
</protein>
<reference evidence="2 4" key="1">
    <citation type="journal article" date="2019" name="Microbiol. Resour. Announc.">
        <title>The Genome Sequence of the Halobacterium salinarum Type Strain Is Closely Related to That of Laboratory Strains NRC-1 and R1.</title>
        <authorList>
            <person name="Pfeiffer F."/>
            <person name="Marchfelder A."/>
            <person name="Habermann B."/>
            <person name="Dyall-Smith M.L."/>
        </authorList>
    </citation>
    <scope>NUCLEOTIDE SEQUENCE [LARGE SCALE GENOMIC DNA]</scope>
    <source>
        <strain evidence="2">91-R6</strain>
        <strain evidence="4">ATCC 33171 / DSM 3754 / JCM 8978 / NBRC 102687 / NCIMB 764 / 91-R6</strain>
    </source>
</reference>
<keyword evidence="1" id="KW-1133">Transmembrane helix</keyword>
<dbReference type="InterPro" id="IPR055898">
    <property type="entry name" value="DUF7475"/>
</dbReference>
<dbReference type="RefSeq" id="WP_136361015.1">
    <property type="nucleotide sequence ID" value="NZ_VRYN01000001.1"/>
</dbReference>
<organism evidence="2 4">
    <name type="scientific">Halobacterium salinarum (strain ATCC 33171 / DSM 3754 / JCM 8978 / NBRC 102687 / NCIMB 764 / 91-R6)</name>
    <dbReference type="NCBI Taxonomy" id="2597657"/>
    <lineage>
        <taxon>Archaea</taxon>
        <taxon>Methanobacteriati</taxon>
        <taxon>Methanobacteriota</taxon>
        <taxon>Stenosarchaea group</taxon>
        <taxon>Halobacteria</taxon>
        <taxon>Halobacteriales</taxon>
        <taxon>Halobacteriaceae</taxon>
        <taxon>Halobacterium</taxon>
    </lineage>
</organism>
<evidence type="ECO:0000313" key="4">
    <source>
        <dbReference type="Proteomes" id="UP000296216"/>
    </source>
</evidence>
<dbReference type="AlphaFoldDB" id="A0A4D6GU46"/>
<reference evidence="2" key="3">
    <citation type="journal article" name="MicrobiologyOpen">
        <title>Whole-genome comparison between the type strain of Halobacterium salinarum (DSM 3754(T)) and the laboratory strains R1 and NRC-1.</title>
        <authorList>
            <person name="Pfeiffer F."/>
            <person name="Losensky G."/>
            <person name="Marchfelder A."/>
            <person name="Habermann B."/>
            <person name="Dyall-Smith M."/>
        </authorList>
    </citation>
    <scope>NUCLEOTIDE SEQUENCE</scope>
    <source>
        <strain evidence="2">91-R6</strain>
    </source>
</reference>
<evidence type="ECO:0000313" key="2">
    <source>
        <dbReference type="EMBL" id="QCC43958.1"/>
    </source>
</evidence>
<dbReference type="EMBL" id="VRYN01000001">
    <property type="protein sequence ID" value="TYO82451.1"/>
    <property type="molecule type" value="Genomic_DNA"/>
</dbReference>
<name>A0A4D6GU46_HALS9</name>
<keyword evidence="1" id="KW-0472">Membrane</keyword>
<feature type="transmembrane region" description="Helical" evidence="1">
    <location>
        <begin position="12"/>
        <end position="39"/>
    </location>
</feature>
<dbReference type="Pfam" id="PF24287">
    <property type="entry name" value="DUF7475"/>
    <property type="match status" value="1"/>
</dbReference>
<keyword evidence="1" id="KW-0812">Transmembrane</keyword>
<accession>A0A4D6GU46</accession>
<gene>
    <name evidence="3" type="ORF">APQ99_00982</name>
    <name evidence="2" type="ORF">HBSAL_01055</name>
</gene>
<evidence type="ECO:0000313" key="3">
    <source>
        <dbReference type="EMBL" id="TYO82451.1"/>
    </source>
</evidence>
<sequence>MSQQSRTASREAASIIALPTHAVGYLALLAAIVTGVIHLQLGNQIAGLNQQLAILFVLNGVGFLAGGAVYVSSYWREALYLVAAAYALTTIVSLFVFQGFSVDAFYMGNTLNTTAVISKAAEAVLAACAVFLYATE</sequence>
<evidence type="ECO:0000256" key="1">
    <source>
        <dbReference type="SAM" id="Phobius"/>
    </source>
</evidence>
<proteinExistence type="predicted"/>
<dbReference type="Proteomes" id="UP000296216">
    <property type="component" value="Chromosome"/>
</dbReference>
<feature type="transmembrane region" description="Helical" evidence="1">
    <location>
        <begin position="117"/>
        <end position="135"/>
    </location>
</feature>
<dbReference type="EMBL" id="CP038631">
    <property type="protein sequence ID" value="QCC43958.1"/>
    <property type="molecule type" value="Genomic_DNA"/>
</dbReference>
<dbReference type="Proteomes" id="UP000323075">
    <property type="component" value="Unassembled WGS sequence"/>
</dbReference>
<dbReference type="GeneID" id="62887879"/>